<keyword evidence="1" id="KW-1133">Transmembrane helix</keyword>
<keyword evidence="1" id="KW-0812">Transmembrane</keyword>
<dbReference type="InterPro" id="IPR009937">
    <property type="entry name" value="Phage_holin_3_6"/>
</dbReference>
<protein>
    <submittedName>
        <fullName evidence="2">Phage holin family protein</fullName>
    </submittedName>
</protein>
<comment type="caution">
    <text evidence="2">The sequence shown here is derived from an EMBL/GenBank/DDBJ whole genome shotgun (WGS) entry which is preliminary data.</text>
</comment>
<feature type="transmembrane region" description="Helical" evidence="1">
    <location>
        <begin position="38"/>
        <end position="62"/>
    </location>
</feature>
<keyword evidence="1" id="KW-0472">Membrane</keyword>
<reference evidence="2 3" key="1">
    <citation type="submission" date="2019-04" db="EMBL/GenBank/DDBJ databases">
        <authorList>
            <person name="Feng G."/>
            <person name="Zhu H."/>
        </authorList>
    </citation>
    <scope>NUCLEOTIDE SEQUENCE [LARGE SCALE GENOMIC DNA]</scope>
    <source>
        <strain evidence="2 3">6HR-1</strain>
    </source>
</reference>
<dbReference type="EMBL" id="SRLB01000035">
    <property type="protein sequence ID" value="TGD94958.1"/>
    <property type="molecule type" value="Genomic_DNA"/>
</dbReference>
<evidence type="ECO:0000313" key="3">
    <source>
        <dbReference type="Proteomes" id="UP000297535"/>
    </source>
</evidence>
<dbReference type="OrthoDB" id="7998737at2"/>
<proteinExistence type="predicted"/>
<dbReference type="Pfam" id="PF07332">
    <property type="entry name" value="Phage_holin_3_6"/>
    <property type="match status" value="1"/>
</dbReference>
<dbReference type="AlphaFoldDB" id="A0A4Z0NHM4"/>
<evidence type="ECO:0000256" key="1">
    <source>
        <dbReference type="SAM" id="Phobius"/>
    </source>
</evidence>
<name>A0A4Z0NHM4_9HYPH</name>
<organism evidence="2 3">
    <name type="scientific">Methylobacterium nonmethylotrophicum</name>
    <dbReference type="NCBI Taxonomy" id="1141884"/>
    <lineage>
        <taxon>Bacteria</taxon>
        <taxon>Pseudomonadati</taxon>
        <taxon>Pseudomonadota</taxon>
        <taxon>Alphaproteobacteria</taxon>
        <taxon>Hyphomicrobiales</taxon>
        <taxon>Methylobacteriaceae</taxon>
        <taxon>Methylobacterium</taxon>
    </lineage>
</organism>
<keyword evidence="3" id="KW-1185">Reference proteome</keyword>
<evidence type="ECO:0000313" key="2">
    <source>
        <dbReference type="EMBL" id="TGD94958.1"/>
    </source>
</evidence>
<dbReference type="RefSeq" id="WP_135419013.1">
    <property type="nucleotide sequence ID" value="NZ_SRLB01000035.1"/>
</dbReference>
<accession>A0A4Z0NHM4</accession>
<gene>
    <name evidence="2" type="ORF">EU555_30035</name>
</gene>
<dbReference type="Proteomes" id="UP000297535">
    <property type="component" value="Unassembled WGS sequence"/>
</dbReference>
<sequence>MSTIRMIAEAVRLASELAVKEIALFSGEVDRLARTVSAWALGIGTVVLLACVSGFLLLMAVVKGLGTLIGSEPLAAVIGAAPFVVAAALLTRWGLRSMELRR</sequence>
<feature type="transmembrane region" description="Helical" evidence="1">
    <location>
        <begin position="74"/>
        <end position="95"/>
    </location>
</feature>